<protein>
    <submittedName>
        <fullName evidence="2">Uncharacterized protein</fullName>
    </submittedName>
</protein>
<reference evidence="2 3" key="1">
    <citation type="submission" date="2018-06" db="EMBL/GenBank/DDBJ databases">
        <authorList>
            <consortium name="Pathogen Informatics"/>
            <person name="Doyle S."/>
        </authorList>
    </citation>
    <scope>NUCLEOTIDE SEQUENCE [LARGE SCALE GENOMIC DNA]</scope>
    <source>
        <strain evidence="2 3">NCTC7914</strain>
    </source>
</reference>
<dbReference type="AlphaFoldDB" id="A0A379KNP0"/>
<feature type="compositionally biased region" description="Polar residues" evidence="1">
    <location>
        <begin position="38"/>
        <end position="49"/>
    </location>
</feature>
<evidence type="ECO:0000313" key="3">
    <source>
        <dbReference type="Proteomes" id="UP000254602"/>
    </source>
</evidence>
<organism evidence="2 3">
    <name type="scientific">Pseudomonas putida</name>
    <name type="common">Arthrobacter siderocapsulatus</name>
    <dbReference type="NCBI Taxonomy" id="303"/>
    <lineage>
        <taxon>Bacteria</taxon>
        <taxon>Pseudomonadati</taxon>
        <taxon>Pseudomonadota</taxon>
        <taxon>Gammaproteobacteria</taxon>
        <taxon>Pseudomonadales</taxon>
        <taxon>Pseudomonadaceae</taxon>
        <taxon>Pseudomonas</taxon>
    </lineage>
</organism>
<name>A0A379KNP0_PSEPU</name>
<evidence type="ECO:0000256" key="1">
    <source>
        <dbReference type="SAM" id="MobiDB-lite"/>
    </source>
</evidence>
<feature type="region of interest" description="Disordered" evidence="1">
    <location>
        <begin position="22"/>
        <end position="49"/>
    </location>
</feature>
<gene>
    <name evidence="2" type="ORF">NCTC7914_03799</name>
</gene>
<dbReference type="Proteomes" id="UP000254602">
    <property type="component" value="Unassembled WGS sequence"/>
</dbReference>
<proteinExistence type="predicted"/>
<dbReference type="EMBL" id="UGUY01000001">
    <property type="protein sequence ID" value="SUD69653.1"/>
    <property type="molecule type" value="Genomic_DNA"/>
</dbReference>
<accession>A0A379KNP0</accession>
<sequence>MNYATYYYASTYAWRFSQSRSGQPAASDRSVHGGNAAANLNSTISRTPR</sequence>
<evidence type="ECO:0000313" key="2">
    <source>
        <dbReference type="EMBL" id="SUD69653.1"/>
    </source>
</evidence>